<reference evidence="2" key="1">
    <citation type="journal article" date="2019" name="Int. J. Syst. Evol. Microbiol.">
        <title>The Global Catalogue of Microorganisms (GCM) 10K type strain sequencing project: providing services to taxonomists for standard genome sequencing and annotation.</title>
        <authorList>
            <consortium name="The Broad Institute Genomics Platform"/>
            <consortium name="The Broad Institute Genome Sequencing Center for Infectious Disease"/>
            <person name="Wu L."/>
            <person name="Ma J."/>
        </authorList>
    </citation>
    <scope>NUCLEOTIDE SEQUENCE [LARGE SCALE GENOMIC DNA]</scope>
    <source>
        <strain evidence="2">CCUG 62114</strain>
    </source>
</reference>
<proteinExistence type="predicted"/>
<dbReference type="PROSITE" id="PS51257">
    <property type="entry name" value="PROKAR_LIPOPROTEIN"/>
    <property type="match status" value="1"/>
</dbReference>
<name>A0ABW3HYH8_9FLAO</name>
<sequence>MRPLFLSICLLVGGLLSCQTQVDNETIGSWEIHNGILLANTHVSTSLAQENWKVFKEMFPEELTHKYLKKLVLISDGIDEKTGALGSLNDENSQWELVLDTMDVNFKSKGKERLYQSVYTYVHEFGHLLTLNNTQVKPTNKEYQEDGGLYLTSEGEALKSSYINLFVNQFWNGKLLSKWDKIQYKYFDNEVELVDRLYNFYLDNQDQFLTDYAAESPEEDIAESWTAFVMKDKIDNPKTIAEQKQNFFYQFPELVSYRKHVRIKTEKYLRVQ</sequence>
<comment type="caution">
    <text evidence="1">The sequence shown here is derived from an EMBL/GenBank/DDBJ whole genome shotgun (WGS) entry which is preliminary data.</text>
</comment>
<dbReference type="RefSeq" id="WP_377712384.1">
    <property type="nucleotide sequence ID" value="NZ_JBHTJM010000002.1"/>
</dbReference>
<accession>A0ABW3HYH8</accession>
<evidence type="ECO:0000313" key="1">
    <source>
        <dbReference type="EMBL" id="MFD0962576.1"/>
    </source>
</evidence>
<organism evidence="1 2">
    <name type="scientific">Pseudofulvibacter geojedonensis</name>
    <dbReference type="NCBI Taxonomy" id="1123758"/>
    <lineage>
        <taxon>Bacteria</taxon>
        <taxon>Pseudomonadati</taxon>
        <taxon>Bacteroidota</taxon>
        <taxon>Flavobacteriia</taxon>
        <taxon>Flavobacteriales</taxon>
        <taxon>Flavobacteriaceae</taxon>
        <taxon>Pseudofulvibacter</taxon>
    </lineage>
</organism>
<keyword evidence="2" id="KW-1185">Reference proteome</keyword>
<dbReference type="Proteomes" id="UP001596997">
    <property type="component" value="Unassembled WGS sequence"/>
</dbReference>
<evidence type="ECO:0000313" key="2">
    <source>
        <dbReference type="Proteomes" id="UP001596997"/>
    </source>
</evidence>
<evidence type="ECO:0008006" key="3">
    <source>
        <dbReference type="Google" id="ProtNLM"/>
    </source>
</evidence>
<dbReference type="EMBL" id="JBHTJM010000002">
    <property type="protein sequence ID" value="MFD0962576.1"/>
    <property type="molecule type" value="Genomic_DNA"/>
</dbReference>
<gene>
    <name evidence="1" type="ORF">ACFQ1O_01005</name>
</gene>
<protein>
    <recommendedName>
        <fullName evidence="3">Substrate import-associated zinc metallohydrolase lipoprotein</fullName>
    </recommendedName>
</protein>